<keyword evidence="4 7" id="KW-0812">Transmembrane</keyword>
<organism evidence="8 9">
    <name type="scientific">Cherax quadricarinatus</name>
    <name type="common">Australian red claw crayfish</name>
    <dbReference type="NCBI Taxonomy" id="27406"/>
    <lineage>
        <taxon>Eukaryota</taxon>
        <taxon>Metazoa</taxon>
        <taxon>Ecdysozoa</taxon>
        <taxon>Arthropoda</taxon>
        <taxon>Crustacea</taxon>
        <taxon>Multicrustacea</taxon>
        <taxon>Malacostraca</taxon>
        <taxon>Eumalacostraca</taxon>
        <taxon>Eucarida</taxon>
        <taxon>Decapoda</taxon>
        <taxon>Pleocyemata</taxon>
        <taxon>Astacidea</taxon>
        <taxon>Parastacoidea</taxon>
        <taxon>Parastacidae</taxon>
        <taxon>Cherax</taxon>
    </lineage>
</organism>
<evidence type="ECO:0000256" key="6">
    <source>
        <dbReference type="ARBA" id="ARBA00023136"/>
    </source>
</evidence>
<dbReference type="GO" id="GO:0005886">
    <property type="term" value="C:plasma membrane"/>
    <property type="evidence" value="ECO:0007669"/>
    <property type="project" value="UniProtKB-SubCell"/>
</dbReference>
<evidence type="ECO:0000313" key="9">
    <source>
        <dbReference type="Proteomes" id="UP001445076"/>
    </source>
</evidence>
<keyword evidence="5 7" id="KW-1133">Transmembrane helix</keyword>
<comment type="caution">
    <text evidence="8">The sequence shown here is derived from an EMBL/GenBank/DDBJ whole genome shotgun (WGS) entry which is preliminary data.</text>
</comment>
<keyword evidence="9" id="KW-1185">Reference proteome</keyword>
<feature type="transmembrane region" description="Helical" evidence="7">
    <location>
        <begin position="49"/>
        <end position="65"/>
    </location>
</feature>
<dbReference type="EMBL" id="JARKIK010001705">
    <property type="protein sequence ID" value="KAK8719607.1"/>
    <property type="molecule type" value="Genomic_DNA"/>
</dbReference>
<dbReference type="PANTHER" id="PTHR16024:SF6">
    <property type="entry name" value="XK-RELATED PROTEIN"/>
    <property type="match status" value="1"/>
</dbReference>
<protein>
    <recommendedName>
        <fullName evidence="7">XK-related protein</fullName>
    </recommendedName>
</protein>
<gene>
    <name evidence="8" type="ORF">OTU49_013917</name>
</gene>
<evidence type="ECO:0000256" key="2">
    <source>
        <dbReference type="ARBA" id="ARBA00008789"/>
    </source>
</evidence>
<sequence length="110" mass="12560">ATFTHDIRSGPCNRLDDIAFSAVFGLILLYTFLNVGGRSPKIQAGVYHALRLVEEACMLAFWYLATDGSLWYHWLPLLIVSLLCLLGIVFFSLYYFCANPDHRYKKHLSV</sequence>
<name>A0AAW0VR80_CHEQU</name>
<dbReference type="Pfam" id="PF09815">
    <property type="entry name" value="XK-related"/>
    <property type="match status" value="1"/>
</dbReference>
<keyword evidence="6 7" id="KW-0472">Membrane</keyword>
<dbReference type="Proteomes" id="UP001445076">
    <property type="component" value="Unassembled WGS sequence"/>
</dbReference>
<accession>A0AAW0VR80</accession>
<proteinExistence type="inferred from homology"/>
<dbReference type="AlphaFoldDB" id="A0AAW0VR80"/>
<keyword evidence="3" id="KW-1003">Cell membrane</keyword>
<evidence type="ECO:0000256" key="5">
    <source>
        <dbReference type="ARBA" id="ARBA00022989"/>
    </source>
</evidence>
<feature type="non-terminal residue" evidence="8">
    <location>
        <position position="1"/>
    </location>
</feature>
<evidence type="ECO:0000256" key="4">
    <source>
        <dbReference type="ARBA" id="ARBA00022692"/>
    </source>
</evidence>
<feature type="transmembrane region" description="Helical" evidence="7">
    <location>
        <begin position="71"/>
        <end position="96"/>
    </location>
</feature>
<reference evidence="8 9" key="1">
    <citation type="journal article" date="2024" name="BMC Genomics">
        <title>Genome assembly of redclaw crayfish (Cherax quadricarinatus) provides insights into its immune adaptation and hypoxia tolerance.</title>
        <authorList>
            <person name="Liu Z."/>
            <person name="Zheng J."/>
            <person name="Li H."/>
            <person name="Fang K."/>
            <person name="Wang S."/>
            <person name="He J."/>
            <person name="Zhou D."/>
            <person name="Weng S."/>
            <person name="Chi M."/>
            <person name="Gu Z."/>
            <person name="He J."/>
            <person name="Li F."/>
            <person name="Wang M."/>
        </authorList>
    </citation>
    <scope>NUCLEOTIDE SEQUENCE [LARGE SCALE GENOMIC DNA]</scope>
    <source>
        <strain evidence="8">ZL_2023a</strain>
    </source>
</reference>
<evidence type="ECO:0000256" key="7">
    <source>
        <dbReference type="RuleBase" id="RU910716"/>
    </source>
</evidence>
<comment type="subcellular location">
    <subcellularLocation>
        <location evidence="1">Cell membrane</location>
        <topology evidence="1">Multi-pass membrane protein</topology>
    </subcellularLocation>
    <subcellularLocation>
        <location evidence="7">Membrane</location>
        <topology evidence="7">Multi-pass membrane protein</topology>
    </subcellularLocation>
</comment>
<evidence type="ECO:0000313" key="8">
    <source>
        <dbReference type="EMBL" id="KAK8719607.1"/>
    </source>
</evidence>
<evidence type="ECO:0000256" key="1">
    <source>
        <dbReference type="ARBA" id="ARBA00004651"/>
    </source>
</evidence>
<dbReference type="InterPro" id="IPR050895">
    <property type="entry name" value="XK-related_scramblase"/>
</dbReference>
<dbReference type="PANTHER" id="PTHR16024">
    <property type="entry name" value="XK-RELATED PROTEIN"/>
    <property type="match status" value="1"/>
</dbReference>
<evidence type="ECO:0000256" key="3">
    <source>
        <dbReference type="ARBA" id="ARBA00022475"/>
    </source>
</evidence>
<comment type="similarity">
    <text evidence="2 7">Belongs to the XK family.</text>
</comment>
<dbReference type="InterPro" id="IPR018629">
    <property type="entry name" value="XK-rel"/>
</dbReference>
<feature type="transmembrane region" description="Helical" evidence="7">
    <location>
        <begin position="18"/>
        <end position="37"/>
    </location>
</feature>